<dbReference type="InterPro" id="IPR028098">
    <property type="entry name" value="Glyco_trans_4-like_N"/>
</dbReference>
<dbReference type="Pfam" id="PF13439">
    <property type="entry name" value="Glyco_transf_4"/>
    <property type="match status" value="1"/>
</dbReference>
<dbReference type="PANTHER" id="PTHR12526:SF630">
    <property type="entry name" value="GLYCOSYLTRANSFERASE"/>
    <property type="match status" value="1"/>
</dbReference>
<dbReference type="PANTHER" id="PTHR12526">
    <property type="entry name" value="GLYCOSYLTRANSFERASE"/>
    <property type="match status" value="1"/>
</dbReference>
<keyword evidence="4" id="KW-1185">Reference proteome</keyword>
<comment type="caution">
    <text evidence="3">The sequence shown here is derived from an EMBL/GenBank/DDBJ whole genome shotgun (WGS) entry which is preliminary data.</text>
</comment>
<organism evidence="3 4">
    <name type="scientific">Paracholeplasma manati</name>
    <dbReference type="NCBI Taxonomy" id="591373"/>
    <lineage>
        <taxon>Bacteria</taxon>
        <taxon>Bacillati</taxon>
        <taxon>Mycoplasmatota</taxon>
        <taxon>Mollicutes</taxon>
        <taxon>Acholeplasmatales</taxon>
        <taxon>Acholeplasmataceae</taxon>
        <taxon>Paracholeplasma</taxon>
    </lineage>
</organism>
<dbReference type="CDD" id="cd03811">
    <property type="entry name" value="GT4_GT28_WabH-like"/>
    <property type="match status" value="1"/>
</dbReference>
<evidence type="ECO:0000313" key="4">
    <source>
        <dbReference type="Proteomes" id="UP001177160"/>
    </source>
</evidence>
<evidence type="ECO:0000259" key="1">
    <source>
        <dbReference type="Pfam" id="PF00534"/>
    </source>
</evidence>
<protein>
    <submittedName>
        <fullName evidence="3">Glycosyltransferase</fullName>
    </submittedName>
</protein>
<proteinExistence type="predicted"/>
<dbReference type="InterPro" id="IPR001296">
    <property type="entry name" value="Glyco_trans_1"/>
</dbReference>
<dbReference type="Gene3D" id="3.40.50.2000">
    <property type="entry name" value="Glycogen Phosphorylase B"/>
    <property type="match status" value="2"/>
</dbReference>
<sequence length="387" mass="44407">MTKILFIIPKLNGGGAEKVVSNLSHDLSMHYDVHIAVFDNSDQTYDCTGTIHDLKIPAQKKYFNKILNIYKRYKKIKTIKKNHDFVASISFLDGPHLINAMTRRREKIIVSIRNNISMENKSFLRLLILKYIFKVANKIVAISSDVKNDIINLKLSKSDKIDVIYNSVNSNLIRKLADTEINFNFEPNAHYLINVGRLTFQKGQWNLIQVFSELIKIKSNVYLLIAGTGELKEKLVNYCEYLGIQDKVIFLGYVSNPYPFIRKSDIFTFSSNFEGLGNSILESLALSTTVISTDCKSGPREILDPGNNEILLDYKIAKYGILTPIMESSFDFLNQELSKSQKIYLEAILKVLSEKEIQDYYKKNSEIRISDFSPEKIANEWIKIINK</sequence>
<dbReference type="Proteomes" id="UP001177160">
    <property type="component" value="Unassembled WGS sequence"/>
</dbReference>
<reference evidence="3" key="1">
    <citation type="submission" date="2022-09" db="EMBL/GenBank/DDBJ databases">
        <title>Novel Mycoplasma species identified in domestic and wild animals.</title>
        <authorList>
            <person name="Volokhov D.V."/>
            <person name="Furtak V.A."/>
            <person name="Zagorodnyaya T.A."/>
        </authorList>
    </citation>
    <scope>NUCLEOTIDE SEQUENCE</scope>
    <source>
        <strain evidence="3">Oakley</strain>
    </source>
</reference>
<dbReference type="RefSeq" id="WP_263607619.1">
    <property type="nucleotide sequence ID" value="NZ_JAOVQM010000001.1"/>
</dbReference>
<dbReference type="Pfam" id="PF00534">
    <property type="entry name" value="Glycos_transf_1"/>
    <property type="match status" value="1"/>
</dbReference>
<feature type="domain" description="Glycosyl transferase family 1" evidence="1">
    <location>
        <begin position="186"/>
        <end position="313"/>
    </location>
</feature>
<accession>A0ABT2Y431</accession>
<name>A0ABT2Y431_9MOLU</name>
<dbReference type="EMBL" id="JAOVQM010000001">
    <property type="protein sequence ID" value="MCV2231496.1"/>
    <property type="molecule type" value="Genomic_DNA"/>
</dbReference>
<feature type="domain" description="Glycosyltransferase subfamily 4-like N-terminal" evidence="2">
    <location>
        <begin position="14"/>
        <end position="170"/>
    </location>
</feature>
<evidence type="ECO:0000313" key="3">
    <source>
        <dbReference type="EMBL" id="MCV2231496.1"/>
    </source>
</evidence>
<gene>
    <name evidence="3" type="ORF">N7548_01465</name>
</gene>
<evidence type="ECO:0000259" key="2">
    <source>
        <dbReference type="Pfam" id="PF13439"/>
    </source>
</evidence>
<dbReference type="SUPFAM" id="SSF53756">
    <property type="entry name" value="UDP-Glycosyltransferase/glycogen phosphorylase"/>
    <property type="match status" value="1"/>
</dbReference>